<dbReference type="InterPro" id="IPR020056">
    <property type="entry name" value="Rbsml_bL25/Gln-tRNA_synth_N"/>
</dbReference>
<keyword evidence="9" id="KW-1185">Reference proteome</keyword>
<dbReference type="InterPro" id="IPR029751">
    <property type="entry name" value="Ribosomal_L25_dom"/>
</dbReference>
<proteinExistence type="inferred from homology"/>
<feature type="domain" description="Large ribosomal subunit protein bL25 L25" evidence="6">
    <location>
        <begin position="6"/>
        <end position="97"/>
    </location>
</feature>
<dbReference type="OrthoDB" id="9806411at2"/>
<dbReference type="Pfam" id="PF14693">
    <property type="entry name" value="Ribosomal_TL5_C"/>
    <property type="match status" value="1"/>
</dbReference>
<dbReference type="PANTHER" id="PTHR33284:SF1">
    <property type="entry name" value="RIBOSOMAL PROTEIN L25_GLN-TRNA SYNTHETASE, ANTI-CODON-BINDING DOMAIN-CONTAINING PROTEIN"/>
    <property type="match status" value="1"/>
</dbReference>
<dbReference type="Gene3D" id="2.170.120.20">
    <property type="entry name" value="Ribosomal protein L25, beta domain"/>
    <property type="match status" value="1"/>
</dbReference>
<dbReference type="Pfam" id="PF01386">
    <property type="entry name" value="Ribosomal_L25p"/>
    <property type="match status" value="1"/>
</dbReference>
<dbReference type="EMBL" id="CP007243">
    <property type="protein sequence ID" value="AIA30746.1"/>
    <property type="molecule type" value="Genomic_DNA"/>
</dbReference>
<dbReference type="NCBIfam" id="TIGR00731">
    <property type="entry name" value="bL25_bact_ctc"/>
    <property type="match status" value="1"/>
</dbReference>
<feature type="domain" description="Large ribosomal subunit protein bL25 beta" evidence="7">
    <location>
        <begin position="106"/>
        <end position="189"/>
    </location>
</feature>
<name>A0A059XZT0_9BACT</name>
<dbReference type="InterPro" id="IPR020057">
    <property type="entry name" value="Ribosomal_bL25_b-dom"/>
</dbReference>
<evidence type="ECO:0000256" key="2">
    <source>
        <dbReference type="ARBA" id="ARBA00022884"/>
    </source>
</evidence>
<evidence type="ECO:0000256" key="5">
    <source>
        <dbReference type="HAMAP-Rule" id="MF_01334"/>
    </source>
</evidence>
<dbReference type="HAMAP" id="MF_01334">
    <property type="entry name" value="Ribosomal_bL25_CTC"/>
    <property type="match status" value="1"/>
</dbReference>
<evidence type="ECO:0000313" key="8">
    <source>
        <dbReference type="EMBL" id="AIA30746.1"/>
    </source>
</evidence>
<protein>
    <recommendedName>
        <fullName evidence="5">Large ribosomal subunit protein bL25</fullName>
    </recommendedName>
    <alternativeName>
        <fullName evidence="5">General stress protein CTC</fullName>
    </alternativeName>
</protein>
<dbReference type="InterPro" id="IPR020930">
    <property type="entry name" value="Ribosomal_uL5_bac-type"/>
</dbReference>
<dbReference type="PANTHER" id="PTHR33284">
    <property type="entry name" value="RIBOSOMAL PROTEIN L25/GLN-TRNA SYNTHETASE, ANTI-CODON-BINDING DOMAIN-CONTAINING PROTEIN"/>
    <property type="match status" value="1"/>
</dbReference>
<dbReference type="GO" id="GO:0008097">
    <property type="term" value="F:5S rRNA binding"/>
    <property type="evidence" value="ECO:0007669"/>
    <property type="project" value="InterPro"/>
</dbReference>
<dbReference type="InterPro" id="IPR001021">
    <property type="entry name" value="Ribosomal_bL25_long"/>
</dbReference>
<dbReference type="GO" id="GO:0006412">
    <property type="term" value="P:translation"/>
    <property type="evidence" value="ECO:0007669"/>
    <property type="project" value="UniProtKB-UniRule"/>
</dbReference>
<comment type="function">
    <text evidence="5">This is one of the proteins that binds to the 5S RNA in the ribosome where it forms part of the central protuberance.</text>
</comment>
<organism evidence="8 9">
    <name type="scientific">Leptospirillum ferriphilum YSK</name>
    <dbReference type="NCBI Taxonomy" id="1441628"/>
    <lineage>
        <taxon>Bacteria</taxon>
        <taxon>Pseudomonadati</taxon>
        <taxon>Nitrospirota</taxon>
        <taxon>Nitrospiria</taxon>
        <taxon>Nitrospirales</taxon>
        <taxon>Nitrospiraceae</taxon>
        <taxon>Leptospirillum</taxon>
    </lineage>
</organism>
<dbReference type="CDD" id="cd00495">
    <property type="entry name" value="Ribosomal_L25_TL5_CTC"/>
    <property type="match status" value="1"/>
</dbReference>
<comment type="subunit">
    <text evidence="5">Part of the 50S ribosomal subunit; part of the 5S rRNA/L5/L18/L25 subcomplex. Contacts the 5S rRNA. Binds to the 5S rRNA independently of L5 and L18.</text>
</comment>
<dbReference type="Gene3D" id="2.40.240.10">
    <property type="entry name" value="Ribosomal Protein L25, Chain P"/>
    <property type="match status" value="1"/>
</dbReference>
<dbReference type="KEGG" id="lfp:Y981_08130"/>
<keyword evidence="1 5" id="KW-0699">rRNA-binding</keyword>
<evidence type="ECO:0000313" key="9">
    <source>
        <dbReference type="Proteomes" id="UP000027059"/>
    </source>
</evidence>
<reference evidence="8 9" key="2">
    <citation type="journal article" date="2015" name="Biomed. Res. Int.">
        <title>Effects of Arsenite Resistance on the Growth and Functional Gene Expression of Leptospirillum ferriphilum and Acidithiobacillus thiooxidans in Pure Culture and Coculture.</title>
        <authorList>
            <person name="Jiang H."/>
            <person name="Liang Y."/>
            <person name="Yin H."/>
            <person name="Xiao Y."/>
            <person name="Guo X."/>
            <person name="Xu Y."/>
            <person name="Hu Q."/>
            <person name="Liu H."/>
            <person name="Liu X."/>
        </authorList>
    </citation>
    <scope>NUCLEOTIDE SEQUENCE [LARGE SCALE GENOMIC DNA]</scope>
    <source>
        <strain evidence="8 9">YSK</strain>
    </source>
</reference>
<dbReference type="RefSeq" id="WP_014961329.1">
    <property type="nucleotide sequence ID" value="NZ_CP007243.1"/>
</dbReference>
<sequence>MQNVELDAEFRSSNGKGIARRLRMAGQIPAVLYSRGKATSLSLNLAHVQKAFHSHAGSHAIFRLKVTGTSDGKGSVMALIRDVQRDPLTGRIMHLDFFELSEKDLVRNKVPVEIIGETPAGVKLGGVLEHHVREITVECLPAAMPDHLKVDASSLAMNESFHVRDLPAMPGLRVLDSPDTVLVHILPPRTEAPAETVESTTAEPVKK</sequence>
<dbReference type="GO" id="GO:0022625">
    <property type="term" value="C:cytosolic large ribosomal subunit"/>
    <property type="evidence" value="ECO:0007669"/>
    <property type="project" value="TreeGrafter"/>
</dbReference>
<keyword evidence="2 5" id="KW-0694">RNA-binding</keyword>
<dbReference type="SUPFAM" id="SSF50715">
    <property type="entry name" value="Ribosomal protein L25-like"/>
    <property type="match status" value="1"/>
</dbReference>
<reference evidence="9" key="1">
    <citation type="submission" date="2014-02" db="EMBL/GenBank/DDBJ databases">
        <title>Complete genome sequence and comparative genomic analysis of the nitrogen-fixing bacterium Leptospirillum ferriphilum YSK.</title>
        <authorList>
            <person name="Guo X."/>
            <person name="Yin H."/>
            <person name="Liang Y."/>
            <person name="Hu Q."/>
            <person name="Ma L."/>
            <person name="Xiao Y."/>
            <person name="Zhang X."/>
            <person name="Qiu G."/>
            <person name="Liu X."/>
        </authorList>
    </citation>
    <scope>NUCLEOTIDE SEQUENCE [LARGE SCALE GENOMIC DNA]</scope>
    <source>
        <strain evidence="9">YSK</strain>
    </source>
</reference>
<dbReference type="GO" id="GO:0003735">
    <property type="term" value="F:structural constituent of ribosome"/>
    <property type="evidence" value="ECO:0007669"/>
    <property type="project" value="InterPro"/>
</dbReference>
<evidence type="ECO:0000256" key="3">
    <source>
        <dbReference type="ARBA" id="ARBA00022980"/>
    </source>
</evidence>
<comment type="similarity">
    <text evidence="5">Belongs to the bacterial ribosomal protein bL25 family. CTC subfamily.</text>
</comment>
<keyword evidence="3 5" id="KW-0689">Ribosomal protein</keyword>
<dbReference type="Proteomes" id="UP000027059">
    <property type="component" value="Chromosome"/>
</dbReference>
<evidence type="ECO:0000259" key="6">
    <source>
        <dbReference type="Pfam" id="PF01386"/>
    </source>
</evidence>
<evidence type="ECO:0000256" key="4">
    <source>
        <dbReference type="ARBA" id="ARBA00023274"/>
    </source>
</evidence>
<evidence type="ECO:0000256" key="1">
    <source>
        <dbReference type="ARBA" id="ARBA00022730"/>
    </source>
</evidence>
<dbReference type="InterPro" id="IPR037121">
    <property type="entry name" value="Ribosomal_bL25_C"/>
</dbReference>
<gene>
    <name evidence="5" type="primary">rplY</name>
    <name evidence="5" type="synonym">ctc</name>
    <name evidence="8" type="ORF">Y981_08130</name>
</gene>
<keyword evidence="4 5" id="KW-0687">Ribonucleoprotein</keyword>
<dbReference type="AlphaFoldDB" id="A0A059XZT0"/>
<dbReference type="HOGENOM" id="CLU_075939_2_1_0"/>
<accession>A0A059XZT0</accession>
<evidence type="ECO:0000259" key="7">
    <source>
        <dbReference type="Pfam" id="PF14693"/>
    </source>
</evidence>
<dbReference type="InterPro" id="IPR011035">
    <property type="entry name" value="Ribosomal_bL25/Gln-tRNA_synth"/>
</dbReference>